<dbReference type="SMART" id="SM00422">
    <property type="entry name" value="HTH_MERR"/>
    <property type="match status" value="1"/>
</dbReference>
<dbReference type="Proteomes" id="UP000184390">
    <property type="component" value="Unassembled WGS sequence"/>
</dbReference>
<dbReference type="InterPro" id="IPR000551">
    <property type="entry name" value="MerR-type_HTH_dom"/>
</dbReference>
<accession>A0ABY1IB81</accession>
<dbReference type="PROSITE" id="PS50937">
    <property type="entry name" value="HTH_MERR_2"/>
    <property type="match status" value="1"/>
</dbReference>
<dbReference type="PANTHER" id="PTHR30204:SF98">
    <property type="entry name" value="HTH-TYPE TRANSCRIPTIONAL REGULATOR ADHR"/>
    <property type="match status" value="1"/>
</dbReference>
<dbReference type="CDD" id="cd01109">
    <property type="entry name" value="HTH_YyaN"/>
    <property type="match status" value="1"/>
</dbReference>
<dbReference type="SUPFAM" id="SSF46955">
    <property type="entry name" value="Putative DNA-binding domain"/>
    <property type="match status" value="1"/>
</dbReference>
<keyword evidence="4" id="KW-1185">Reference proteome</keyword>
<evidence type="ECO:0000313" key="3">
    <source>
        <dbReference type="EMBL" id="SHI79420.1"/>
    </source>
</evidence>
<evidence type="ECO:0000259" key="2">
    <source>
        <dbReference type="PROSITE" id="PS50937"/>
    </source>
</evidence>
<evidence type="ECO:0000256" key="1">
    <source>
        <dbReference type="ARBA" id="ARBA00023125"/>
    </source>
</evidence>
<evidence type="ECO:0000313" key="4">
    <source>
        <dbReference type="Proteomes" id="UP000184390"/>
    </source>
</evidence>
<dbReference type="EMBL" id="FQYL01000005">
    <property type="protein sequence ID" value="SHI79420.1"/>
    <property type="molecule type" value="Genomic_DNA"/>
</dbReference>
<name>A0ABY1IB81_9ACTO</name>
<keyword evidence="1 3" id="KW-0238">DNA-binding</keyword>
<dbReference type="InterPro" id="IPR047057">
    <property type="entry name" value="MerR_fam"/>
</dbReference>
<sequence length="152" mass="16626">MNDQVRPSALQRALDAPAPLGAEALDDLLDDSPQSWGVAEAAGRLGMSPHTLRYYERIGLIAVPRDAAGRRRYDAVAMRRLVFLARMRASGMSIADLARYTSLLSDGPGTAPERAALLRAHRDALRGRIEELRLALAVTEYKIATYDEGPQP</sequence>
<gene>
    <name evidence="3" type="ORF">SAMN05216246_10529</name>
</gene>
<dbReference type="GO" id="GO:0003677">
    <property type="term" value="F:DNA binding"/>
    <property type="evidence" value="ECO:0007669"/>
    <property type="project" value="UniProtKB-KW"/>
</dbReference>
<dbReference type="InterPro" id="IPR009061">
    <property type="entry name" value="DNA-bd_dom_put_sf"/>
</dbReference>
<protein>
    <submittedName>
        <fullName evidence="3">DNA-binding transcriptional regulator, MerR family</fullName>
    </submittedName>
</protein>
<feature type="domain" description="HTH merR-type" evidence="2">
    <location>
        <begin position="35"/>
        <end position="103"/>
    </location>
</feature>
<dbReference type="Pfam" id="PF13411">
    <property type="entry name" value="MerR_1"/>
    <property type="match status" value="1"/>
</dbReference>
<organism evidence="3 4">
    <name type="scientific">Actinomyces denticolens</name>
    <dbReference type="NCBI Taxonomy" id="52767"/>
    <lineage>
        <taxon>Bacteria</taxon>
        <taxon>Bacillati</taxon>
        <taxon>Actinomycetota</taxon>
        <taxon>Actinomycetes</taxon>
        <taxon>Actinomycetales</taxon>
        <taxon>Actinomycetaceae</taxon>
        <taxon>Actinomyces</taxon>
    </lineage>
</organism>
<dbReference type="RefSeq" id="WP_073452495.1">
    <property type="nucleotide sequence ID" value="NZ_BDIO01000006.1"/>
</dbReference>
<dbReference type="PANTHER" id="PTHR30204">
    <property type="entry name" value="REDOX-CYCLING DRUG-SENSING TRANSCRIPTIONAL ACTIVATOR SOXR"/>
    <property type="match status" value="1"/>
</dbReference>
<dbReference type="Gene3D" id="1.10.1660.10">
    <property type="match status" value="1"/>
</dbReference>
<comment type="caution">
    <text evidence="3">The sequence shown here is derived from an EMBL/GenBank/DDBJ whole genome shotgun (WGS) entry which is preliminary data.</text>
</comment>
<proteinExistence type="predicted"/>
<reference evidence="3 4" key="1">
    <citation type="submission" date="2016-11" db="EMBL/GenBank/DDBJ databases">
        <authorList>
            <person name="Varghese N."/>
            <person name="Submissions S."/>
        </authorList>
    </citation>
    <scope>NUCLEOTIDE SEQUENCE [LARGE SCALE GENOMIC DNA]</scope>
    <source>
        <strain evidence="3 4">PA</strain>
    </source>
</reference>